<dbReference type="GO" id="GO:0009086">
    <property type="term" value="P:methionine biosynthetic process"/>
    <property type="evidence" value="ECO:0007669"/>
    <property type="project" value="UniProtKB-KW"/>
</dbReference>
<dbReference type="RefSeq" id="WP_096206638.1">
    <property type="nucleotide sequence ID" value="NZ_FZMP01000203.1"/>
</dbReference>
<dbReference type="SMART" id="SM00116">
    <property type="entry name" value="CBS"/>
    <property type="match status" value="2"/>
</dbReference>
<evidence type="ECO:0000256" key="3">
    <source>
        <dbReference type="ARBA" id="ARBA00023167"/>
    </source>
</evidence>
<sequence length="190" mass="21541">MQEIELESEDLEAALRELRQYIDITEGDLKKIYTVAIKHAKERLSLKVPVSDVMTKNVISVKKDANLHEVARILSENKISGVPVVDDMNHVIGIVTEADILYMAGMKRGHTFKDILRHIISEPHPGNRNGNTVEDIMTSPVITAKPDTDIREVSRILDEKRIKRLPVVDDENRLIGIISRANIVRFMGER</sequence>
<dbReference type="OrthoDB" id="21361at2157"/>
<evidence type="ECO:0000313" key="7">
    <source>
        <dbReference type="Proteomes" id="UP000218615"/>
    </source>
</evidence>
<evidence type="ECO:0000256" key="4">
    <source>
        <dbReference type="PROSITE-ProRule" id="PRU00703"/>
    </source>
</evidence>
<dbReference type="PANTHER" id="PTHR43080">
    <property type="entry name" value="CBS DOMAIN-CONTAINING PROTEIN CBSX3, MITOCHONDRIAL"/>
    <property type="match status" value="1"/>
</dbReference>
<proteinExistence type="predicted"/>
<dbReference type="CDD" id="cd04586">
    <property type="entry name" value="CBS_pair_BON_assoc"/>
    <property type="match status" value="1"/>
</dbReference>
<keyword evidence="2 4" id="KW-0129">CBS domain</keyword>
<dbReference type="Gene3D" id="3.10.580.10">
    <property type="entry name" value="CBS-domain"/>
    <property type="match status" value="2"/>
</dbReference>
<dbReference type="InterPro" id="IPR046342">
    <property type="entry name" value="CBS_dom_sf"/>
</dbReference>
<dbReference type="Pfam" id="PF00571">
    <property type="entry name" value="CBS"/>
    <property type="match status" value="2"/>
</dbReference>
<dbReference type="PANTHER" id="PTHR43080:SF2">
    <property type="entry name" value="CBS DOMAIN-CONTAINING PROTEIN"/>
    <property type="match status" value="1"/>
</dbReference>
<dbReference type="InterPro" id="IPR000644">
    <property type="entry name" value="CBS_dom"/>
</dbReference>
<dbReference type="SUPFAM" id="SSF54631">
    <property type="entry name" value="CBS-domain pair"/>
    <property type="match status" value="1"/>
</dbReference>
<gene>
    <name evidence="6" type="ORF">MNV_560064</name>
</gene>
<evidence type="ECO:0000259" key="5">
    <source>
        <dbReference type="PROSITE" id="PS51371"/>
    </source>
</evidence>
<dbReference type="InterPro" id="IPR051257">
    <property type="entry name" value="Diverse_CBS-Domain"/>
</dbReference>
<dbReference type="EMBL" id="FZMP01000203">
    <property type="protein sequence ID" value="SNQ62018.1"/>
    <property type="molecule type" value="Genomic_DNA"/>
</dbReference>
<dbReference type="AlphaFoldDB" id="A0A284VS36"/>
<reference evidence="7" key="1">
    <citation type="submission" date="2017-06" db="EMBL/GenBank/DDBJ databases">
        <authorList>
            <person name="Cremers G."/>
        </authorList>
    </citation>
    <scope>NUCLEOTIDE SEQUENCE [LARGE SCALE GENOMIC DNA]</scope>
</reference>
<dbReference type="PROSITE" id="PS51371">
    <property type="entry name" value="CBS"/>
    <property type="match status" value="2"/>
</dbReference>
<feature type="domain" description="CBS" evidence="5">
    <location>
        <begin position="54"/>
        <end position="112"/>
    </location>
</feature>
<keyword evidence="7" id="KW-1185">Reference proteome</keyword>
<name>A0A284VS36_9EURY</name>
<keyword evidence="1" id="KW-0028">Amino-acid biosynthesis</keyword>
<dbReference type="Proteomes" id="UP000218615">
    <property type="component" value="Unassembled WGS sequence"/>
</dbReference>
<keyword evidence="3" id="KW-0486">Methionine biosynthesis</keyword>
<evidence type="ECO:0000256" key="1">
    <source>
        <dbReference type="ARBA" id="ARBA00022605"/>
    </source>
</evidence>
<feature type="domain" description="CBS" evidence="5">
    <location>
        <begin position="137"/>
        <end position="190"/>
    </location>
</feature>
<evidence type="ECO:0000256" key="2">
    <source>
        <dbReference type="ARBA" id="ARBA00023122"/>
    </source>
</evidence>
<evidence type="ECO:0000313" key="6">
    <source>
        <dbReference type="EMBL" id="SNQ62018.1"/>
    </source>
</evidence>
<accession>A0A284VS36</accession>
<protein>
    <submittedName>
        <fullName evidence="6">CBS domain containing membrane protein</fullName>
    </submittedName>
</protein>
<organism evidence="6 7">
    <name type="scientific">Candidatus Methanoperedens nitratireducens</name>
    <dbReference type="NCBI Taxonomy" id="1392998"/>
    <lineage>
        <taxon>Archaea</taxon>
        <taxon>Methanobacteriati</taxon>
        <taxon>Methanobacteriota</taxon>
        <taxon>Stenosarchaea group</taxon>
        <taxon>Methanomicrobia</taxon>
        <taxon>Methanosarcinales</taxon>
        <taxon>ANME-2 cluster</taxon>
        <taxon>Candidatus Methanoperedentaceae</taxon>
        <taxon>Candidatus Methanoperedens</taxon>
    </lineage>
</organism>